<evidence type="ECO:0000256" key="3">
    <source>
        <dbReference type="ARBA" id="ARBA00022679"/>
    </source>
</evidence>
<comment type="catalytic activity">
    <reaction evidence="11 12">
        <text>DNA(n) + a 2'-deoxyribonucleoside 5'-triphosphate = DNA(n+1) + diphosphate</text>
        <dbReference type="Rhea" id="RHEA:22508"/>
        <dbReference type="Rhea" id="RHEA-COMP:17339"/>
        <dbReference type="Rhea" id="RHEA-COMP:17340"/>
        <dbReference type="ChEBI" id="CHEBI:33019"/>
        <dbReference type="ChEBI" id="CHEBI:61560"/>
        <dbReference type="ChEBI" id="CHEBI:173112"/>
        <dbReference type="EC" id="2.7.7.7"/>
    </reaction>
</comment>
<dbReference type="Proteomes" id="UP000468650">
    <property type="component" value="Unassembled WGS sequence"/>
</dbReference>
<dbReference type="GO" id="GO:0000287">
    <property type="term" value="F:magnesium ion binding"/>
    <property type="evidence" value="ECO:0007669"/>
    <property type="project" value="UniProtKB-UniRule"/>
</dbReference>
<dbReference type="Gene3D" id="3.30.70.270">
    <property type="match status" value="1"/>
</dbReference>
<dbReference type="PANTHER" id="PTHR11076">
    <property type="entry name" value="DNA REPAIR POLYMERASE UMUC / TRANSFERASE FAMILY MEMBER"/>
    <property type="match status" value="1"/>
</dbReference>
<name>A0A6N6RLI4_9FLAO</name>
<evidence type="ECO:0000256" key="12">
    <source>
        <dbReference type="HAMAP-Rule" id="MF_01113"/>
    </source>
</evidence>
<keyword evidence="3 12" id="KW-0808">Transferase</keyword>
<dbReference type="FunFam" id="3.30.1490.100:FF:000004">
    <property type="entry name" value="DNA polymerase IV"/>
    <property type="match status" value="1"/>
</dbReference>
<keyword evidence="7 12" id="KW-0227">DNA damage</keyword>
<dbReference type="InterPro" id="IPR036775">
    <property type="entry name" value="DNA_pol_Y-fam_lit_finger_sf"/>
</dbReference>
<dbReference type="SUPFAM" id="SSF56672">
    <property type="entry name" value="DNA/RNA polymerases"/>
    <property type="match status" value="1"/>
</dbReference>
<evidence type="ECO:0000313" key="16">
    <source>
        <dbReference type="Proteomes" id="UP000468650"/>
    </source>
</evidence>
<feature type="site" description="Substrate discrimination" evidence="12">
    <location>
        <position position="34"/>
    </location>
</feature>
<keyword evidence="12" id="KW-0963">Cytoplasm</keyword>
<keyword evidence="12" id="KW-0238">DNA-binding</keyword>
<dbReference type="SUPFAM" id="SSF100879">
    <property type="entry name" value="Lesion bypass DNA polymerase (Y-family), little finger domain"/>
    <property type="match status" value="1"/>
</dbReference>
<keyword evidence="4 12" id="KW-0548">Nucleotidyltransferase</keyword>
<evidence type="ECO:0000259" key="14">
    <source>
        <dbReference type="PROSITE" id="PS50173"/>
    </source>
</evidence>
<evidence type="ECO:0000256" key="1">
    <source>
        <dbReference type="ARBA" id="ARBA00010945"/>
    </source>
</evidence>
<dbReference type="Gene3D" id="3.40.1170.60">
    <property type="match status" value="1"/>
</dbReference>
<keyword evidence="2 12" id="KW-0515">Mutator protein</keyword>
<dbReference type="Pfam" id="PF00817">
    <property type="entry name" value="IMS"/>
    <property type="match status" value="1"/>
</dbReference>
<evidence type="ECO:0000256" key="10">
    <source>
        <dbReference type="ARBA" id="ARBA00023204"/>
    </source>
</evidence>
<evidence type="ECO:0000256" key="5">
    <source>
        <dbReference type="ARBA" id="ARBA00022705"/>
    </source>
</evidence>
<comment type="subunit">
    <text evidence="12">Monomer.</text>
</comment>
<accession>A0A6N6RLI4</accession>
<dbReference type="RefSeq" id="WP_151666013.1">
    <property type="nucleotide sequence ID" value="NZ_WBVO01000001.1"/>
</dbReference>
<keyword evidence="16" id="KW-1185">Reference proteome</keyword>
<dbReference type="InterPro" id="IPR050116">
    <property type="entry name" value="DNA_polymerase-Y"/>
</dbReference>
<feature type="active site" evidence="12">
    <location>
        <position position="124"/>
    </location>
</feature>
<evidence type="ECO:0000256" key="8">
    <source>
        <dbReference type="ARBA" id="ARBA00022842"/>
    </source>
</evidence>
<dbReference type="PROSITE" id="PS50173">
    <property type="entry name" value="UMUC"/>
    <property type="match status" value="1"/>
</dbReference>
<evidence type="ECO:0000256" key="6">
    <source>
        <dbReference type="ARBA" id="ARBA00022723"/>
    </source>
</evidence>
<dbReference type="GO" id="GO:0006281">
    <property type="term" value="P:DNA repair"/>
    <property type="evidence" value="ECO:0007669"/>
    <property type="project" value="UniProtKB-UniRule"/>
</dbReference>
<evidence type="ECO:0000256" key="7">
    <source>
        <dbReference type="ARBA" id="ARBA00022763"/>
    </source>
</evidence>
<dbReference type="EC" id="2.7.7.7" evidence="12"/>
<evidence type="ECO:0000256" key="4">
    <source>
        <dbReference type="ARBA" id="ARBA00022695"/>
    </source>
</evidence>
<dbReference type="NCBIfam" id="NF002677">
    <property type="entry name" value="PRK02406.1"/>
    <property type="match status" value="1"/>
</dbReference>
<dbReference type="InterPro" id="IPR043502">
    <property type="entry name" value="DNA/RNA_pol_sf"/>
</dbReference>
<dbReference type="OrthoDB" id="9808813at2"/>
<dbReference type="GO" id="GO:0006261">
    <property type="term" value="P:DNA-templated DNA replication"/>
    <property type="evidence" value="ECO:0007669"/>
    <property type="project" value="UniProtKB-UniRule"/>
</dbReference>
<comment type="cofactor">
    <cofactor evidence="12">
        <name>Mg(2+)</name>
        <dbReference type="ChEBI" id="CHEBI:18420"/>
    </cofactor>
    <text evidence="12">Binds 2 magnesium ions per subunit.</text>
</comment>
<keyword evidence="5 12" id="KW-0235">DNA replication</keyword>
<dbReference type="InterPro" id="IPR001126">
    <property type="entry name" value="UmuC"/>
</dbReference>
<dbReference type="GO" id="GO:0003684">
    <property type="term" value="F:damaged DNA binding"/>
    <property type="evidence" value="ECO:0007669"/>
    <property type="project" value="InterPro"/>
</dbReference>
<keyword evidence="6 12" id="KW-0479">Metal-binding</keyword>
<protein>
    <recommendedName>
        <fullName evidence="12">DNA polymerase IV</fullName>
        <shortName evidence="12">Pol IV</shortName>
        <ecNumber evidence="12">2.7.7.7</ecNumber>
    </recommendedName>
</protein>
<keyword evidence="8 12" id="KW-0460">Magnesium</keyword>
<dbReference type="InterPro" id="IPR022880">
    <property type="entry name" value="DNApol_IV"/>
</dbReference>
<evidence type="ECO:0000313" key="15">
    <source>
        <dbReference type="EMBL" id="KAB2814433.1"/>
    </source>
</evidence>
<feature type="domain" description="UmuC" evidence="14">
    <location>
        <begin position="25"/>
        <end position="204"/>
    </location>
</feature>
<dbReference type="Gene3D" id="1.10.150.20">
    <property type="entry name" value="5' to 3' exonuclease, C-terminal subdomain"/>
    <property type="match status" value="1"/>
</dbReference>
<dbReference type="HAMAP" id="MF_01113">
    <property type="entry name" value="DNApol_IV"/>
    <property type="match status" value="1"/>
</dbReference>
<dbReference type="GO" id="GO:0005829">
    <property type="term" value="C:cytosol"/>
    <property type="evidence" value="ECO:0007669"/>
    <property type="project" value="TreeGrafter"/>
</dbReference>
<feature type="binding site" evidence="12">
    <location>
        <position position="123"/>
    </location>
    <ligand>
        <name>Mg(2+)</name>
        <dbReference type="ChEBI" id="CHEBI:18420"/>
    </ligand>
</feature>
<keyword evidence="10 12" id="KW-0234">DNA repair</keyword>
<dbReference type="GO" id="GO:0009432">
    <property type="term" value="P:SOS response"/>
    <property type="evidence" value="ECO:0007669"/>
    <property type="project" value="TreeGrafter"/>
</dbReference>
<organism evidence="15 16">
    <name type="scientific">Phaeocystidibacter luteus</name>
    <dbReference type="NCBI Taxonomy" id="911197"/>
    <lineage>
        <taxon>Bacteria</taxon>
        <taxon>Pseudomonadati</taxon>
        <taxon>Bacteroidota</taxon>
        <taxon>Flavobacteriia</taxon>
        <taxon>Flavobacteriales</taxon>
        <taxon>Phaeocystidibacteraceae</taxon>
        <taxon>Phaeocystidibacter</taxon>
    </lineage>
</organism>
<evidence type="ECO:0000256" key="2">
    <source>
        <dbReference type="ARBA" id="ARBA00022457"/>
    </source>
</evidence>
<dbReference type="CDD" id="cd03586">
    <property type="entry name" value="PolY_Pol_IV_kappa"/>
    <property type="match status" value="1"/>
</dbReference>
<reference evidence="15 16" key="1">
    <citation type="submission" date="2019-09" db="EMBL/GenBank/DDBJ databases">
        <title>Genomes of family Cryomorphaceae.</title>
        <authorList>
            <person name="Bowman J.P."/>
        </authorList>
    </citation>
    <scope>NUCLEOTIDE SEQUENCE [LARGE SCALE GENOMIC DNA]</scope>
    <source>
        <strain evidence="15 16">LMG 25704</strain>
    </source>
</reference>
<comment type="function">
    <text evidence="12">Poorly processive, error-prone DNA polymerase involved in untargeted mutagenesis. Copies undamaged DNA at stalled replication forks, which arise in vivo from mismatched or misaligned primer ends. These misaligned primers can be extended by PolIV. Exhibits no 3'-5' exonuclease (proofreading) activity. May be involved in translesional synthesis, in conjunction with the beta clamp from PolIII.</text>
</comment>
<comment type="caution">
    <text evidence="15">The sequence shown here is derived from an EMBL/GenBank/DDBJ whole genome shotgun (WGS) entry which is preliminary data.</text>
</comment>
<evidence type="ECO:0000256" key="9">
    <source>
        <dbReference type="ARBA" id="ARBA00022932"/>
    </source>
</evidence>
<dbReference type="AlphaFoldDB" id="A0A6N6RLI4"/>
<gene>
    <name evidence="12 15" type="primary">dinB</name>
    <name evidence="15" type="ORF">F8C67_01480</name>
</gene>
<proteinExistence type="inferred from homology"/>
<dbReference type="GO" id="GO:0003887">
    <property type="term" value="F:DNA-directed DNA polymerase activity"/>
    <property type="evidence" value="ECO:0007669"/>
    <property type="project" value="UniProtKB-UniRule"/>
</dbReference>
<comment type="subcellular location">
    <subcellularLocation>
        <location evidence="12">Cytoplasm</location>
    </subcellularLocation>
</comment>
<sequence length="424" mass="48252">MEEIPHRAQLPRKRFSLRSSGERSIAHMDLDTFFVSVERLMDSRLNNRPILIGGTSDRGVVASCSYEARKFGVHSAMPMKMALEMCPEAVVIRGNSANYTKYSNLVTDVIKENVPAYEKSSIDEFYLDLTGMDRFFGCYQFASELRRQIMTETGLPISFGLSGNKTVSKVATGEAKPNNQMKIDFGSERPFLAPLSVRKIPMVGEKTYQTLRHLGVKRIHTVQDMPVEMMERVLGKHGRSIWEKARGVDTTPIIQYSERKSISTERTFDKDTIDVVKLESILMAMVENLAFQLRRGVKLTACITVKVRYSDFNTHTLQARIPYTAADHVLIPKAKELFKRLYDRRLLVRLIGVRMSHLVSGGHQMNLFEDNVEIQQLYQAMDKMRDKYGDRSVIRAAGMQARTIGRMTNPFNGDPPNLLANRRA</sequence>
<evidence type="ECO:0000256" key="11">
    <source>
        <dbReference type="ARBA" id="ARBA00049244"/>
    </source>
</evidence>
<evidence type="ECO:0000256" key="13">
    <source>
        <dbReference type="SAM" id="MobiDB-lite"/>
    </source>
</evidence>
<keyword evidence="9 12" id="KW-0239">DNA-directed DNA polymerase</keyword>
<dbReference type="EMBL" id="WBVO01000001">
    <property type="protein sequence ID" value="KAB2814433.1"/>
    <property type="molecule type" value="Genomic_DNA"/>
</dbReference>
<comment type="similarity">
    <text evidence="1 12">Belongs to the DNA polymerase type-Y family.</text>
</comment>
<dbReference type="InterPro" id="IPR043128">
    <property type="entry name" value="Rev_trsase/Diguanyl_cyclase"/>
</dbReference>
<dbReference type="Pfam" id="PF11799">
    <property type="entry name" value="IMS_C"/>
    <property type="match status" value="1"/>
</dbReference>
<feature type="binding site" evidence="12">
    <location>
        <position position="29"/>
    </location>
    <ligand>
        <name>Mg(2+)</name>
        <dbReference type="ChEBI" id="CHEBI:18420"/>
    </ligand>
</feature>
<dbReference type="Gene3D" id="3.30.1490.100">
    <property type="entry name" value="DNA polymerase, Y-family, little finger domain"/>
    <property type="match status" value="1"/>
</dbReference>
<feature type="region of interest" description="Disordered" evidence="13">
    <location>
        <begin position="405"/>
        <end position="424"/>
    </location>
</feature>
<dbReference type="PANTHER" id="PTHR11076:SF33">
    <property type="entry name" value="DNA POLYMERASE KAPPA"/>
    <property type="match status" value="1"/>
</dbReference>
<dbReference type="GO" id="GO:0042276">
    <property type="term" value="P:error-prone translesion synthesis"/>
    <property type="evidence" value="ECO:0007669"/>
    <property type="project" value="TreeGrafter"/>
</dbReference>
<dbReference type="InterPro" id="IPR017961">
    <property type="entry name" value="DNA_pol_Y-fam_little_finger"/>
</dbReference>